<proteinExistence type="inferred from homology"/>
<dbReference type="PANTHER" id="PTHR46124:SF3">
    <property type="entry name" value="HYDROLASE"/>
    <property type="match status" value="1"/>
</dbReference>
<dbReference type="Gene3D" id="3.20.20.140">
    <property type="entry name" value="Metal-dependent hydrolases"/>
    <property type="match status" value="1"/>
</dbReference>
<feature type="binding site" evidence="4">
    <location>
        <position position="6"/>
    </location>
    <ligand>
        <name>a divalent metal cation</name>
        <dbReference type="ChEBI" id="CHEBI:60240"/>
        <label>1</label>
    </ligand>
</feature>
<dbReference type="Proteomes" id="UP000186895">
    <property type="component" value="Unassembled WGS sequence"/>
</dbReference>
<dbReference type="PROSITE" id="PS01091">
    <property type="entry name" value="TATD_3"/>
    <property type="match status" value="1"/>
</dbReference>
<feature type="binding site" evidence="4">
    <location>
        <position position="201"/>
    </location>
    <ligand>
        <name>a divalent metal cation</name>
        <dbReference type="ChEBI" id="CHEBI:60240"/>
        <label>1</label>
    </ligand>
</feature>
<comment type="similarity">
    <text evidence="1">Belongs to the metallo-dependent hydrolases superfamily. TatD-type hydrolase family.</text>
</comment>
<keyword evidence="2 4" id="KW-0479">Metal-binding</keyword>
<dbReference type="PIRSF" id="PIRSF005902">
    <property type="entry name" value="DNase_TatD"/>
    <property type="match status" value="1"/>
</dbReference>
<dbReference type="GO" id="GO:0005829">
    <property type="term" value="C:cytosol"/>
    <property type="evidence" value="ECO:0007669"/>
    <property type="project" value="TreeGrafter"/>
</dbReference>
<evidence type="ECO:0000256" key="1">
    <source>
        <dbReference type="ARBA" id="ARBA00009275"/>
    </source>
</evidence>
<accession>A0A1N6V9T8</accession>
<evidence type="ECO:0000256" key="2">
    <source>
        <dbReference type="ARBA" id="ARBA00022723"/>
    </source>
</evidence>
<protein>
    <submittedName>
        <fullName evidence="5">TatD DNase family protein</fullName>
    </submittedName>
</protein>
<dbReference type="Pfam" id="PF01026">
    <property type="entry name" value="TatD_DNase"/>
    <property type="match status" value="1"/>
</dbReference>
<dbReference type="AlphaFoldDB" id="A0A1N6V9T8"/>
<dbReference type="PROSITE" id="PS01137">
    <property type="entry name" value="TATD_1"/>
    <property type="match status" value="1"/>
</dbReference>
<evidence type="ECO:0000313" key="5">
    <source>
        <dbReference type="EMBL" id="SIQ74634.1"/>
    </source>
</evidence>
<feature type="binding site" evidence="4">
    <location>
        <position position="127"/>
    </location>
    <ligand>
        <name>a divalent metal cation</name>
        <dbReference type="ChEBI" id="CHEBI:60240"/>
        <label>2</label>
    </ligand>
</feature>
<feature type="binding site" evidence="4">
    <location>
        <position position="8"/>
    </location>
    <ligand>
        <name>a divalent metal cation</name>
        <dbReference type="ChEBI" id="CHEBI:60240"/>
        <label>1</label>
    </ligand>
</feature>
<organism evidence="5 6">
    <name type="scientific">Marinobacterium stanieri</name>
    <dbReference type="NCBI Taxonomy" id="49186"/>
    <lineage>
        <taxon>Bacteria</taxon>
        <taxon>Pseudomonadati</taxon>
        <taxon>Pseudomonadota</taxon>
        <taxon>Gammaproteobacteria</taxon>
        <taxon>Oceanospirillales</taxon>
        <taxon>Oceanospirillaceae</taxon>
        <taxon>Marinobacterium</taxon>
    </lineage>
</organism>
<evidence type="ECO:0000313" key="6">
    <source>
        <dbReference type="Proteomes" id="UP000186895"/>
    </source>
</evidence>
<gene>
    <name evidence="5" type="ORF">SAMN05421647_108125</name>
</gene>
<evidence type="ECO:0000256" key="3">
    <source>
        <dbReference type="ARBA" id="ARBA00022801"/>
    </source>
</evidence>
<dbReference type="PANTHER" id="PTHR46124">
    <property type="entry name" value="D-AMINOACYL-TRNA DEACYLASE"/>
    <property type="match status" value="1"/>
</dbReference>
<dbReference type="GO" id="GO:0046872">
    <property type="term" value="F:metal ion binding"/>
    <property type="evidence" value="ECO:0007669"/>
    <property type="project" value="UniProtKB-KW"/>
</dbReference>
<dbReference type="FunFam" id="3.20.20.140:FF:000005">
    <property type="entry name" value="TatD family hydrolase"/>
    <property type="match status" value="1"/>
</dbReference>
<feature type="binding site" evidence="4">
    <location>
        <position position="91"/>
    </location>
    <ligand>
        <name>a divalent metal cation</name>
        <dbReference type="ChEBI" id="CHEBI:60240"/>
        <label>1</label>
    </ligand>
</feature>
<dbReference type="GO" id="GO:0016788">
    <property type="term" value="F:hydrolase activity, acting on ester bonds"/>
    <property type="evidence" value="ECO:0007669"/>
    <property type="project" value="InterPro"/>
</dbReference>
<dbReference type="CDD" id="cd01310">
    <property type="entry name" value="TatD_DNAse"/>
    <property type="match status" value="1"/>
</dbReference>
<dbReference type="InterPro" id="IPR001130">
    <property type="entry name" value="TatD-like"/>
</dbReference>
<reference evidence="5 6" key="1">
    <citation type="submission" date="2017-01" db="EMBL/GenBank/DDBJ databases">
        <authorList>
            <person name="Mah S.A."/>
            <person name="Swanson W.J."/>
            <person name="Moy G.W."/>
            <person name="Vacquier V.D."/>
        </authorList>
    </citation>
    <scope>NUCLEOTIDE SEQUENCE [LARGE SCALE GENOMIC DNA]</scope>
    <source>
        <strain evidence="5 6">DSM 7027</strain>
    </source>
</reference>
<sequence length="254" mass="27702">MLIDTHCHLDFPNFSVDRAAVIERARSEGVEQIVVPSVTVDNFQSVLDVCAGAPALFPALGLHPCFTHEPAAAIEQLGQVLTSHHPVAVGEIGLDFRPGQAPAEIQVPLFEQQLTLAREHDLPVLLHVVKAHDEVLKRLRQCQLPRGGIVHAFSGSEQQAREYAKLGFKLGFGGAFTHARARKLQRLAAELPLEWLVLETDAPDMPLAGYQGERNEPARVAEVAQQLASLRGVSLAQVAEQTCANARQILHLPQ</sequence>
<dbReference type="InterPro" id="IPR032466">
    <property type="entry name" value="Metal_Hydrolase"/>
</dbReference>
<evidence type="ECO:0000256" key="4">
    <source>
        <dbReference type="PIRSR" id="PIRSR005902-1"/>
    </source>
</evidence>
<dbReference type="SUPFAM" id="SSF51556">
    <property type="entry name" value="Metallo-dependent hydrolases"/>
    <property type="match status" value="1"/>
</dbReference>
<dbReference type="STRING" id="49186.SAMN05421647_108125"/>
<feature type="binding site" evidence="4">
    <location>
        <position position="151"/>
    </location>
    <ligand>
        <name>a divalent metal cation</name>
        <dbReference type="ChEBI" id="CHEBI:60240"/>
        <label>2</label>
    </ligand>
</feature>
<keyword evidence="6" id="KW-1185">Reference proteome</keyword>
<dbReference type="eggNOG" id="COG0084">
    <property type="taxonomic scope" value="Bacteria"/>
</dbReference>
<name>A0A1N6V9T8_9GAMM</name>
<dbReference type="InterPro" id="IPR018228">
    <property type="entry name" value="DNase_TatD-rel_CS"/>
</dbReference>
<keyword evidence="3" id="KW-0378">Hydrolase</keyword>
<dbReference type="EMBL" id="FTMN01000008">
    <property type="protein sequence ID" value="SIQ74634.1"/>
    <property type="molecule type" value="Genomic_DNA"/>
</dbReference>